<dbReference type="AlphaFoldDB" id="A0A545UBN6"/>
<dbReference type="OrthoDB" id="6197919at2"/>
<accession>A0A545UBN6</accession>
<proteinExistence type="predicted"/>
<evidence type="ECO:0000313" key="2">
    <source>
        <dbReference type="Proteomes" id="UP000315439"/>
    </source>
</evidence>
<name>A0A545UBN6_9GAMM</name>
<dbReference type="EMBL" id="VIKS01000009">
    <property type="protein sequence ID" value="TQV86884.1"/>
    <property type="molecule type" value="Genomic_DNA"/>
</dbReference>
<gene>
    <name evidence="1" type="ORF">FLL46_13790</name>
</gene>
<reference evidence="1 2" key="1">
    <citation type="submission" date="2019-07" db="EMBL/GenBank/DDBJ databases">
        <title>Draft genome for Aliikangiella sp. M105.</title>
        <authorList>
            <person name="Wang G."/>
        </authorList>
    </citation>
    <scope>NUCLEOTIDE SEQUENCE [LARGE SCALE GENOMIC DNA]</scope>
    <source>
        <strain evidence="1 2">M105</strain>
    </source>
</reference>
<keyword evidence="2" id="KW-1185">Reference proteome</keyword>
<organism evidence="1 2">
    <name type="scientific">Aliikangiella coralliicola</name>
    <dbReference type="NCBI Taxonomy" id="2592383"/>
    <lineage>
        <taxon>Bacteria</taxon>
        <taxon>Pseudomonadati</taxon>
        <taxon>Pseudomonadota</taxon>
        <taxon>Gammaproteobacteria</taxon>
        <taxon>Oceanospirillales</taxon>
        <taxon>Pleioneaceae</taxon>
        <taxon>Aliikangiella</taxon>
    </lineage>
</organism>
<dbReference type="Proteomes" id="UP000315439">
    <property type="component" value="Unassembled WGS sequence"/>
</dbReference>
<protein>
    <submittedName>
        <fullName evidence="1">Uncharacterized protein</fullName>
    </submittedName>
</protein>
<sequence length="104" mass="12176">MALEITPQDRAYIWRVVDHAVEKAGSHAKLFANRLEFFEESGRIKFHWPVWMHAIKGYLNYQYGEKKTDAMLLSILREIMAEPNYTAYLKQSQKGPVKFDKKVG</sequence>
<dbReference type="RefSeq" id="WP_142894327.1">
    <property type="nucleotide sequence ID" value="NZ_ML660165.1"/>
</dbReference>
<comment type="caution">
    <text evidence="1">The sequence shown here is derived from an EMBL/GenBank/DDBJ whole genome shotgun (WGS) entry which is preliminary data.</text>
</comment>
<evidence type="ECO:0000313" key="1">
    <source>
        <dbReference type="EMBL" id="TQV86884.1"/>
    </source>
</evidence>